<dbReference type="AlphaFoldDB" id="A0A7M2RLM1"/>
<dbReference type="Proteomes" id="UP000593601">
    <property type="component" value="Chromosome"/>
</dbReference>
<dbReference type="InterPro" id="IPR013783">
    <property type="entry name" value="Ig-like_fold"/>
</dbReference>
<dbReference type="SUPFAM" id="SSF49785">
    <property type="entry name" value="Galactose-binding domain-like"/>
    <property type="match status" value="1"/>
</dbReference>
<dbReference type="InterPro" id="IPR051913">
    <property type="entry name" value="GH2_Domain-Containing"/>
</dbReference>
<protein>
    <submittedName>
        <fullName evidence="8">Glycoside hydrolase family 2</fullName>
    </submittedName>
</protein>
<evidence type="ECO:0000313" key="9">
    <source>
        <dbReference type="Proteomes" id="UP000593601"/>
    </source>
</evidence>
<keyword evidence="2 8" id="KW-0378">Hydrolase</keyword>
<feature type="domain" description="Beta-mannosidase-like galactose-binding" evidence="7">
    <location>
        <begin position="118"/>
        <end position="207"/>
    </location>
</feature>
<sequence>MGQDFFQSIAMTKHPDKHKDREVPAPLLREVQLEEVSRPKFHVPWQKDPSWEEQQEQFKQDLDRLRIWSKPFLKNYLPKMNLQIKTIQLEDFEFRYLEQNEVFMNQNDPEKKWTHVRIPDYKGPAEEDGNWEAYYKYEFSLALLNQEIQSCQEKDRVVLRFQCVDYIAKVYLNGNYIGSHEGIFAPFSFDITKYLEEDNELIVLCKNEIPILGTGPVLDGDKIYAATGPGWDDSDLGWHHCPAGAGIFGKVELQVRPEIYVDDIFVRPEIDLDYVELRIGVHNYTLEVKEDYEFCIRLMPRNYVGKQIGELTAHISYIGPGKNEYRYRIPVKDYRLWCPDEPWLYGAFIEVKKDEHAISERIRNFGMKKFVSDESCTPKGKFYLNNRPIVLRGANEMGNLQQCAMSGNISQLIDDILIAKLCHMNFYRITQRPVQDEIYDYFDMLGMMNQCDFPLFGFLRRPQVSEALKQVGEMEHLVRGHVSTCMVTFINEPMCIRRTENPEDKFSKRYEMKGHRHLQRDELEAFFQAARKVIYIENPDRVVKNAEGDYDGPTLEGMPDFHCYTMWYTNHGEPIGKLMRGYLPPVKEGWMTGCGEYGAEGLDNEDVMNKRYPKEWLKDSVDGNWYPDKIVKSQTYLVHGDWYKEQQNVHDWIVKSQEHQAKATRLMTDAFRRRADIINQTAIHLLIDAWPAGWMKALVDCERNPKRAYFAYQKALIPLRINLYTGRNHVYDDEVVDIEAWLLNDTAENRNLTIIAEIFEEGEDRPYQTFEKAAEADAANACYAGKINVRFQQRKEQNRTVIIKAGIFDENYILLNQETLNLQIYRRQSTEIESYVYGRAAQDLADKLVYTKKKKIIGETLDVWMLSKFDSDILAKFENYIKSGGRGILLMTEDTPAFQLFEYQVSTRPGTEVFFAAALDVYEKYSIEMVYNNKKGYVDATASCTIETTIPGRDIVYTYDKKPTESQLGPKPRKPIVKICRIGMGTVILVTLCCNGRIGYNPGLDQLMIKLIEGEIV</sequence>
<dbReference type="SUPFAM" id="SSF49303">
    <property type="entry name" value="beta-Galactosidase/glucuronidase domain"/>
    <property type="match status" value="1"/>
</dbReference>
<dbReference type="Pfam" id="PF22666">
    <property type="entry name" value="Glyco_hydro_2_N2"/>
    <property type="match status" value="1"/>
</dbReference>
<evidence type="ECO:0000256" key="1">
    <source>
        <dbReference type="ARBA" id="ARBA00007401"/>
    </source>
</evidence>
<feature type="domain" description="Glycoside hydrolase family 2 immunoglobulin-like beta-sandwich" evidence="5">
    <location>
        <begin position="259"/>
        <end position="367"/>
    </location>
</feature>
<feature type="region of interest" description="Disordered" evidence="4">
    <location>
        <begin position="1"/>
        <end position="24"/>
    </location>
</feature>
<dbReference type="InterPro" id="IPR008979">
    <property type="entry name" value="Galactose-bd-like_sf"/>
</dbReference>
<feature type="domain" description="Glycoside hydrolase family 2 catalytic" evidence="6">
    <location>
        <begin position="379"/>
        <end position="452"/>
    </location>
</feature>
<evidence type="ECO:0000256" key="3">
    <source>
        <dbReference type="ARBA" id="ARBA00023295"/>
    </source>
</evidence>
<name>A0A7M2RLM1_9FIRM</name>
<evidence type="ECO:0000313" key="8">
    <source>
        <dbReference type="EMBL" id="QOV20252.1"/>
    </source>
</evidence>
<dbReference type="InterPro" id="IPR006103">
    <property type="entry name" value="Glyco_hydro_2_cat"/>
</dbReference>
<dbReference type="InterPro" id="IPR006102">
    <property type="entry name" value="Ig-like_GH2"/>
</dbReference>
<reference evidence="8 9" key="1">
    <citation type="submission" date="2020-10" db="EMBL/GenBank/DDBJ databases">
        <title>Blautia liquoris sp.nov., isolated from the mud in a fermentation cellar used for the production of Chinese strong-flavoured liquor.</title>
        <authorList>
            <person name="Lu L."/>
        </authorList>
    </citation>
    <scope>NUCLEOTIDE SEQUENCE [LARGE SCALE GENOMIC DNA]</scope>
    <source>
        <strain evidence="8 9">LZLJ-3</strain>
    </source>
</reference>
<accession>A0A7M2RLM1</accession>
<dbReference type="KEGG" id="bliq:INP51_04700"/>
<dbReference type="Gene3D" id="3.20.20.80">
    <property type="entry name" value="Glycosidases"/>
    <property type="match status" value="1"/>
</dbReference>
<dbReference type="RefSeq" id="WP_193736572.1">
    <property type="nucleotide sequence ID" value="NZ_CP063304.1"/>
</dbReference>
<evidence type="ECO:0000259" key="5">
    <source>
        <dbReference type="Pfam" id="PF00703"/>
    </source>
</evidence>
<dbReference type="EMBL" id="CP063304">
    <property type="protein sequence ID" value="QOV20252.1"/>
    <property type="molecule type" value="Genomic_DNA"/>
</dbReference>
<feature type="compositionally biased region" description="Basic and acidic residues" evidence="4">
    <location>
        <begin position="13"/>
        <end position="23"/>
    </location>
</feature>
<dbReference type="PANTHER" id="PTHR42732">
    <property type="entry name" value="BETA-GALACTOSIDASE"/>
    <property type="match status" value="1"/>
</dbReference>
<feature type="compositionally biased region" description="Polar residues" evidence="4">
    <location>
        <begin position="1"/>
        <end position="10"/>
    </location>
</feature>
<proteinExistence type="inferred from homology"/>
<evidence type="ECO:0000256" key="2">
    <source>
        <dbReference type="ARBA" id="ARBA00022801"/>
    </source>
</evidence>
<dbReference type="Gene3D" id="2.60.120.260">
    <property type="entry name" value="Galactose-binding domain-like"/>
    <property type="match status" value="1"/>
</dbReference>
<dbReference type="InterPro" id="IPR036156">
    <property type="entry name" value="Beta-gal/glucu_dom_sf"/>
</dbReference>
<dbReference type="SUPFAM" id="SSF51445">
    <property type="entry name" value="(Trans)glycosidases"/>
    <property type="match status" value="1"/>
</dbReference>
<dbReference type="Gene3D" id="2.60.40.10">
    <property type="entry name" value="Immunoglobulins"/>
    <property type="match status" value="1"/>
</dbReference>
<evidence type="ECO:0000259" key="7">
    <source>
        <dbReference type="Pfam" id="PF22666"/>
    </source>
</evidence>
<gene>
    <name evidence="8" type="ORF">INP51_04700</name>
</gene>
<dbReference type="InterPro" id="IPR054593">
    <property type="entry name" value="Beta-mannosidase-like_N2"/>
</dbReference>
<dbReference type="Pfam" id="PF02836">
    <property type="entry name" value="Glyco_hydro_2_C"/>
    <property type="match status" value="1"/>
</dbReference>
<dbReference type="PANTHER" id="PTHR42732:SF1">
    <property type="entry name" value="BETA-MANNOSIDASE"/>
    <property type="match status" value="1"/>
</dbReference>
<keyword evidence="9" id="KW-1185">Reference proteome</keyword>
<comment type="similarity">
    <text evidence="1">Belongs to the glycosyl hydrolase 2 family.</text>
</comment>
<organism evidence="8 9">
    <name type="scientific">Blautia liquoris</name>
    <dbReference type="NCBI Taxonomy" id="2779518"/>
    <lineage>
        <taxon>Bacteria</taxon>
        <taxon>Bacillati</taxon>
        <taxon>Bacillota</taxon>
        <taxon>Clostridia</taxon>
        <taxon>Lachnospirales</taxon>
        <taxon>Lachnospiraceae</taxon>
        <taxon>Blautia</taxon>
    </lineage>
</organism>
<keyword evidence="3" id="KW-0326">Glycosidase</keyword>
<evidence type="ECO:0000256" key="4">
    <source>
        <dbReference type="SAM" id="MobiDB-lite"/>
    </source>
</evidence>
<dbReference type="Pfam" id="PF00703">
    <property type="entry name" value="Glyco_hydro_2"/>
    <property type="match status" value="1"/>
</dbReference>
<evidence type="ECO:0000259" key="6">
    <source>
        <dbReference type="Pfam" id="PF02836"/>
    </source>
</evidence>
<dbReference type="InterPro" id="IPR017853">
    <property type="entry name" value="GH"/>
</dbReference>
<dbReference type="GO" id="GO:0004553">
    <property type="term" value="F:hydrolase activity, hydrolyzing O-glycosyl compounds"/>
    <property type="evidence" value="ECO:0007669"/>
    <property type="project" value="InterPro"/>
</dbReference>
<dbReference type="GO" id="GO:0005975">
    <property type="term" value="P:carbohydrate metabolic process"/>
    <property type="evidence" value="ECO:0007669"/>
    <property type="project" value="InterPro"/>
</dbReference>